<keyword evidence="5" id="KW-0647">Proteasome</keyword>
<dbReference type="Pfam" id="PF04674">
    <property type="entry name" value="Phi_1"/>
    <property type="match status" value="1"/>
</dbReference>
<dbReference type="InterPro" id="IPR006766">
    <property type="entry name" value="EXORDIUM-like"/>
</dbReference>
<evidence type="ECO:0000313" key="8">
    <source>
        <dbReference type="EMBL" id="KAG6738409.1"/>
    </source>
</evidence>
<keyword evidence="3" id="KW-0964">Secreted</keyword>
<gene>
    <name evidence="8" type="ORF">POTOM_058025</name>
</gene>
<dbReference type="Proteomes" id="UP000886885">
    <property type="component" value="Chromosome 19A"/>
</dbReference>
<evidence type="ECO:0000256" key="5">
    <source>
        <dbReference type="ARBA" id="ARBA00022942"/>
    </source>
</evidence>
<dbReference type="SMART" id="SM00948">
    <property type="entry name" value="Proteasome_A_N"/>
    <property type="match status" value="1"/>
</dbReference>
<evidence type="ECO:0000256" key="6">
    <source>
        <dbReference type="ARBA" id="ARBA00023591"/>
    </source>
</evidence>
<evidence type="ECO:0000313" key="9">
    <source>
        <dbReference type="Proteomes" id="UP000886885"/>
    </source>
</evidence>
<reference evidence="8" key="1">
    <citation type="journal article" date="2020" name="bioRxiv">
        <title>Hybrid origin of Populus tomentosa Carr. identified through genome sequencing and phylogenomic analysis.</title>
        <authorList>
            <person name="An X."/>
            <person name="Gao K."/>
            <person name="Chen Z."/>
            <person name="Li J."/>
            <person name="Yang X."/>
            <person name="Yang X."/>
            <person name="Zhou J."/>
            <person name="Guo T."/>
            <person name="Zhao T."/>
            <person name="Huang S."/>
            <person name="Miao D."/>
            <person name="Khan W.U."/>
            <person name="Rao P."/>
            <person name="Ye M."/>
            <person name="Lei B."/>
            <person name="Liao W."/>
            <person name="Wang J."/>
            <person name="Ji L."/>
            <person name="Li Y."/>
            <person name="Guo B."/>
            <person name="Mustafa N.S."/>
            <person name="Li S."/>
            <person name="Yun Q."/>
            <person name="Keller S.R."/>
            <person name="Mao J."/>
            <person name="Zhang R."/>
            <person name="Strauss S.H."/>
        </authorList>
    </citation>
    <scope>NUCLEOTIDE SEQUENCE</scope>
    <source>
        <strain evidence="8">GM15</strain>
        <tissue evidence="8">Leaf</tissue>
    </source>
</reference>
<dbReference type="GO" id="GO:0006511">
    <property type="term" value="P:ubiquitin-dependent protein catabolic process"/>
    <property type="evidence" value="ECO:0007669"/>
    <property type="project" value="InterPro"/>
</dbReference>
<organism evidence="8 9">
    <name type="scientific">Populus tomentosa</name>
    <name type="common">Chinese white poplar</name>
    <dbReference type="NCBI Taxonomy" id="118781"/>
    <lineage>
        <taxon>Eukaryota</taxon>
        <taxon>Viridiplantae</taxon>
        <taxon>Streptophyta</taxon>
        <taxon>Embryophyta</taxon>
        <taxon>Tracheophyta</taxon>
        <taxon>Spermatophyta</taxon>
        <taxon>Magnoliopsida</taxon>
        <taxon>eudicotyledons</taxon>
        <taxon>Gunneridae</taxon>
        <taxon>Pentapetalae</taxon>
        <taxon>rosids</taxon>
        <taxon>fabids</taxon>
        <taxon>Malpighiales</taxon>
        <taxon>Salicaceae</taxon>
        <taxon>Saliceae</taxon>
        <taxon>Populus</taxon>
    </lineage>
</organism>
<protein>
    <recommendedName>
        <fullName evidence="7">Proteasome alpha-type subunits domain-containing protein</fullName>
    </recommendedName>
</protein>
<dbReference type="GO" id="GO:0048046">
    <property type="term" value="C:apoplast"/>
    <property type="evidence" value="ECO:0007669"/>
    <property type="project" value="UniProtKB-SubCell"/>
</dbReference>
<evidence type="ECO:0000256" key="2">
    <source>
        <dbReference type="ARBA" id="ARBA00022523"/>
    </source>
</evidence>
<dbReference type="InterPro" id="IPR050115">
    <property type="entry name" value="Proteasome_alpha"/>
</dbReference>
<comment type="caution">
    <text evidence="8">The sequence shown here is derived from an EMBL/GenBank/DDBJ whole genome shotgun (WGS) entry which is preliminary data.</text>
</comment>
<sequence>MGDSQYSFSLTSFSPTGKLVQIEQALTAVGSGQTSLGIKAANGVVIATEKKLPSILVDESSVNVLYWSGYGLDFDMEYMSPVAVQKIQNLTPNIGVVYRVVNWDRSMPAHNRNFNGTPCKSMLFTGLGPVLAAPVNSYIIWFGHRNKNHQATIRDFIYSLSSSPPYPSVADWWRAVRFHTDQMELAKS</sequence>
<accession>A0A8X8C0C5</accession>
<dbReference type="PANTHER" id="PTHR11599">
    <property type="entry name" value="PROTEASOME SUBUNIT ALPHA/BETA"/>
    <property type="match status" value="1"/>
</dbReference>
<dbReference type="AlphaFoldDB" id="A0A8X8C0C5"/>
<evidence type="ECO:0000256" key="3">
    <source>
        <dbReference type="ARBA" id="ARBA00022525"/>
    </source>
</evidence>
<dbReference type="InterPro" id="IPR000426">
    <property type="entry name" value="Proteasome_asu_N"/>
</dbReference>
<comment type="subcellular location">
    <subcellularLocation>
        <location evidence="1">Secreted</location>
        <location evidence="1">Extracellular space</location>
        <location evidence="1">Apoplast</location>
    </subcellularLocation>
</comment>
<evidence type="ECO:0000256" key="4">
    <source>
        <dbReference type="ARBA" id="ARBA00022729"/>
    </source>
</evidence>
<feature type="domain" description="Proteasome alpha-type subunits" evidence="7">
    <location>
        <begin position="6"/>
        <end position="28"/>
    </location>
</feature>
<keyword evidence="9" id="KW-1185">Reference proteome</keyword>
<dbReference type="GO" id="GO:0019773">
    <property type="term" value="C:proteasome core complex, alpha-subunit complex"/>
    <property type="evidence" value="ECO:0007669"/>
    <property type="project" value="InterPro"/>
</dbReference>
<keyword evidence="2" id="KW-0052">Apoplast</keyword>
<keyword evidence="4" id="KW-0732">Signal</keyword>
<comment type="similarity">
    <text evidence="6">Belongs to the EXORDIUM family.</text>
</comment>
<evidence type="ECO:0000259" key="7">
    <source>
        <dbReference type="SMART" id="SM00948"/>
    </source>
</evidence>
<evidence type="ECO:0000256" key="1">
    <source>
        <dbReference type="ARBA" id="ARBA00004271"/>
    </source>
</evidence>
<dbReference type="OrthoDB" id="431557at2759"/>
<name>A0A8X8C0C5_POPTO</name>
<dbReference type="EMBL" id="JAAWWB010000037">
    <property type="protein sequence ID" value="KAG6738409.1"/>
    <property type="molecule type" value="Genomic_DNA"/>
</dbReference>
<proteinExistence type="inferred from homology"/>